<proteinExistence type="predicted"/>
<feature type="compositionally biased region" description="Basic and acidic residues" evidence="1">
    <location>
        <begin position="1"/>
        <end position="13"/>
    </location>
</feature>
<dbReference type="Proteomes" id="UP000681720">
    <property type="component" value="Unassembled WGS sequence"/>
</dbReference>
<dbReference type="PROSITE" id="PS51257">
    <property type="entry name" value="PROKAR_LIPOPROTEIN"/>
    <property type="match status" value="1"/>
</dbReference>
<dbReference type="Proteomes" id="UP000663834">
    <property type="component" value="Unassembled WGS sequence"/>
</dbReference>
<feature type="compositionally biased region" description="Low complexity" evidence="1">
    <location>
        <begin position="14"/>
        <end position="25"/>
    </location>
</feature>
<sequence>MELKSEDSFDDSSKLQISQSQQQQQPMFHPLLQSCSRPQSSPYYPNMSPASNNNNYYSSQRPLPPSSSDYNMNAGRGIRLQNAPPNTYGGALPVQQRMFGPPPTSDLTTGIMNNNTLGLQSTSSPSSLTPH</sequence>
<reference evidence="2" key="1">
    <citation type="submission" date="2021-02" db="EMBL/GenBank/DDBJ databases">
        <authorList>
            <person name="Nowell W R."/>
        </authorList>
    </citation>
    <scope>NUCLEOTIDE SEQUENCE</scope>
</reference>
<dbReference type="EMBL" id="CAJNOW010001060">
    <property type="protein sequence ID" value="CAF1302772.1"/>
    <property type="molecule type" value="Genomic_DNA"/>
</dbReference>
<organism evidence="2 4">
    <name type="scientific">Rotaria magnacalcarata</name>
    <dbReference type="NCBI Taxonomy" id="392030"/>
    <lineage>
        <taxon>Eukaryota</taxon>
        <taxon>Metazoa</taxon>
        <taxon>Spiralia</taxon>
        <taxon>Gnathifera</taxon>
        <taxon>Rotifera</taxon>
        <taxon>Eurotatoria</taxon>
        <taxon>Bdelloidea</taxon>
        <taxon>Philodinida</taxon>
        <taxon>Philodinidae</taxon>
        <taxon>Rotaria</taxon>
    </lineage>
</organism>
<gene>
    <name evidence="3" type="ORF">GIL414_LOCUS19195</name>
    <name evidence="2" type="ORF">KQP761_LOCUS4851</name>
</gene>
<evidence type="ECO:0000313" key="4">
    <source>
        <dbReference type="Proteomes" id="UP000663834"/>
    </source>
</evidence>
<feature type="region of interest" description="Disordered" evidence="1">
    <location>
        <begin position="1"/>
        <end position="131"/>
    </location>
</feature>
<evidence type="ECO:0000313" key="3">
    <source>
        <dbReference type="EMBL" id="CAF4144588.1"/>
    </source>
</evidence>
<protein>
    <submittedName>
        <fullName evidence="2">Uncharacterized protein</fullName>
    </submittedName>
</protein>
<evidence type="ECO:0000256" key="1">
    <source>
        <dbReference type="SAM" id="MobiDB-lite"/>
    </source>
</evidence>
<dbReference type="AlphaFoldDB" id="A0A815DU89"/>
<feature type="compositionally biased region" description="Polar residues" evidence="1">
    <location>
        <begin position="105"/>
        <end position="115"/>
    </location>
</feature>
<comment type="caution">
    <text evidence="2">The sequence shown here is derived from an EMBL/GenBank/DDBJ whole genome shotgun (WGS) entry which is preliminary data.</text>
</comment>
<dbReference type="EMBL" id="CAJOBJ010009701">
    <property type="protein sequence ID" value="CAF4144588.1"/>
    <property type="molecule type" value="Genomic_DNA"/>
</dbReference>
<accession>A0A815DU89</accession>
<evidence type="ECO:0000313" key="2">
    <source>
        <dbReference type="EMBL" id="CAF1302772.1"/>
    </source>
</evidence>
<name>A0A815DU89_9BILA</name>
<dbReference type="OrthoDB" id="10537365at2759"/>
<feature type="compositionally biased region" description="Low complexity" evidence="1">
    <location>
        <begin position="40"/>
        <end position="59"/>
    </location>
</feature>
<feature type="compositionally biased region" description="Low complexity" evidence="1">
    <location>
        <begin position="116"/>
        <end position="131"/>
    </location>
</feature>